<dbReference type="Gene3D" id="1.25.40.390">
    <property type="match status" value="1"/>
</dbReference>
<evidence type="ECO:0000256" key="1">
    <source>
        <dbReference type="ARBA" id="ARBA00004442"/>
    </source>
</evidence>
<organism evidence="8 9">
    <name type="scientific">Mucilaginibacter yixingensis</name>
    <dbReference type="NCBI Taxonomy" id="1295612"/>
    <lineage>
        <taxon>Bacteria</taxon>
        <taxon>Pseudomonadati</taxon>
        <taxon>Bacteroidota</taxon>
        <taxon>Sphingobacteriia</taxon>
        <taxon>Sphingobacteriales</taxon>
        <taxon>Sphingobacteriaceae</taxon>
        <taxon>Mucilaginibacter</taxon>
    </lineage>
</organism>
<evidence type="ECO:0000256" key="5">
    <source>
        <dbReference type="ARBA" id="ARBA00023237"/>
    </source>
</evidence>
<feature type="domain" description="RagB/SusD" evidence="6">
    <location>
        <begin position="335"/>
        <end position="421"/>
    </location>
</feature>
<evidence type="ECO:0000313" key="8">
    <source>
        <dbReference type="EMBL" id="PTQ96570.1"/>
    </source>
</evidence>
<dbReference type="GO" id="GO:0009279">
    <property type="term" value="C:cell outer membrane"/>
    <property type="evidence" value="ECO:0007669"/>
    <property type="project" value="UniProtKB-SubCell"/>
</dbReference>
<dbReference type="PROSITE" id="PS51257">
    <property type="entry name" value="PROKAR_LIPOPROTEIN"/>
    <property type="match status" value="1"/>
</dbReference>
<dbReference type="InterPro" id="IPR033985">
    <property type="entry name" value="SusD-like_N"/>
</dbReference>
<comment type="caution">
    <text evidence="8">The sequence shown here is derived from an EMBL/GenBank/DDBJ whole genome shotgun (WGS) entry which is preliminary data.</text>
</comment>
<gene>
    <name evidence="8" type="ORF">C8P68_10454</name>
</gene>
<dbReference type="Proteomes" id="UP000244168">
    <property type="component" value="Unassembled WGS sequence"/>
</dbReference>
<dbReference type="EMBL" id="QAOQ01000004">
    <property type="protein sequence ID" value="PTQ96570.1"/>
    <property type="molecule type" value="Genomic_DNA"/>
</dbReference>
<dbReference type="Pfam" id="PF07980">
    <property type="entry name" value="SusD_RagB"/>
    <property type="match status" value="1"/>
</dbReference>
<dbReference type="InterPro" id="IPR011990">
    <property type="entry name" value="TPR-like_helical_dom_sf"/>
</dbReference>
<reference evidence="8 9" key="1">
    <citation type="submission" date="2018-04" db="EMBL/GenBank/DDBJ databases">
        <title>Genomic Encyclopedia of Archaeal and Bacterial Type Strains, Phase II (KMG-II): from individual species to whole genera.</title>
        <authorList>
            <person name="Goeker M."/>
        </authorList>
    </citation>
    <scope>NUCLEOTIDE SEQUENCE [LARGE SCALE GENOMIC DNA]</scope>
    <source>
        <strain evidence="8 9">DSM 26809</strain>
    </source>
</reference>
<proteinExistence type="inferred from homology"/>
<dbReference type="CDD" id="cd08977">
    <property type="entry name" value="SusD"/>
    <property type="match status" value="1"/>
</dbReference>
<evidence type="ECO:0000259" key="7">
    <source>
        <dbReference type="Pfam" id="PF14322"/>
    </source>
</evidence>
<name>A0A2T5J923_9SPHI</name>
<feature type="domain" description="SusD-like N-terminal" evidence="7">
    <location>
        <begin position="22"/>
        <end position="221"/>
    </location>
</feature>
<protein>
    <submittedName>
        <fullName evidence="8">RagB/SusD domain-containing protein</fullName>
    </submittedName>
</protein>
<evidence type="ECO:0000256" key="4">
    <source>
        <dbReference type="ARBA" id="ARBA00023136"/>
    </source>
</evidence>
<evidence type="ECO:0000313" key="9">
    <source>
        <dbReference type="Proteomes" id="UP000244168"/>
    </source>
</evidence>
<dbReference type="SUPFAM" id="SSF48452">
    <property type="entry name" value="TPR-like"/>
    <property type="match status" value="1"/>
</dbReference>
<keyword evidence="5" id="KW-0998">Cell outer membrane</keyword>
<sequence length="455" mass="50162">MLIMKKAISILSVLLIFSSCKKYLEVQPQLQVDQSQAIVDAGTAATAANGLLNTLASNSYYGSNFQALSYLSGGDIQWTGSQADPSEITKHITSATNGYVQSAWTAIYKTISQANYVLDKVPGIKDPLFTTAQRNQYLGEAYFIRALAYFDLARGWGGVQLVLKPTYSSTDNTNIPRSSLADTYAQVLKDLNAAEALVPTTLNRNRVSVKTVQALKARYYLYQKQWADAEQYATLVINDTNYGLVSPYSSFFANNAVATKESVFELAYSSSNTNGHSNWWLPPALGGRREWAPNDALVALLNDPTVGGNRSALIARTAAPGNLWYGQMYYRTPVGTDPAYVIRIAELYFIRSEARAYQGKLIGTGSAQEDLNAVRARAGILPSTAATLSDILLALEKERQVEFPFESDRWFNLVRTDRAQTVLSLPDKHLYLFPIPYNETLVDPNLAGTNRNPGY</sequence>
<evidence type="ECO:0000256" key="3">
    <source>
        <dbReference type="ARBA" id="ARBA00022729"/>
    </source>
</evidence>
<dbReference type="InterPro" id="IPR012944">
    <property type="entry name" value="SusD_RagB_dom"/>
</dbReference>
<keyword evidence="3" id="KW-0732">Signal</keyword>
<keyword evidence="9" id="KW-1185">Reference proteome</keyword>
<evidence type="ECO:0000256" key="2">
    <source>
        <dbReference type="ARBA" id="ARBA00006275"/>
    </source>
</evidence>
<keyword evidence="4" id="KW-0472">Membrane</keyword>
<dbReference type="Pfam" id="PF14322">
    <property type="entry name" value="SusD-like_3"/>
    <property type="match status" value="1"/>
</dbReference>
<comment type="similarity">
    <text evidence="2">Belongs to the SusD family.</text>
</comment>
<evidence type="ECO:0000259" key="6">
    <source>
        <dbReference type="Pfam" id="PF07980"/>
    </source>
</evidence>
<dbReference type="AlphaFoldDB" id="A0A2T5J923"/>
<comment type="subcellular location">
    <subcellularLocation>
        <location evidence="1">Cell outer membrane</location>
    </subcellularLocation>
</comment>
<accession>A0A2T5J923</accession>